<name>A0ABT8KXZ6_9BACT</name>
<comment type="caution">
    <text evidence="1">The sequence shown here is derived from an EMBL/GenBank/DDBJ whole genome shotgun (WGS) entry which is preliminary data.</text>
</comment>
<reference evidence="1" key="1">
    <citation type="submission" date="2023-06" db="EMBL/GenBank/DDBJ databases">
        <title>Genomic of Parafulvivirga corallium.</title>
        <authorList>
            <person name="Wang G."/>
        </authorList>
    </citation>
    <scope>NUCLEOTIDE SEQUENCE</scope>
    <source>
        <strain evidence="1">BMA10</strain>
    </source>
</reference>
<proteinExistence type="predicted"/>
<evidence type="ECO:0000313" key="1">
    <source>
        <dbReference type="EMBL" id="MDN5205647.1"/>
    </source>
</evidence>
<protein>
    <submittedName>
        <fullName evidence="1">Uncharacterized protein</fullName>
    </submittedName>
</protein>
<dbReference type="RefSeq" id="WP_346755667.1">
    <property type="nucleotide sequence ID" value="NZ_JAUJEA010000023.1"/>
</dbReference>
<dbReference type="EMBL" id="JAUJEA010000023">
    <property type="protein sequence ID" value="MDN5205647.1"/>
    <property type="molecule type" value="Genomic_DNA"/>
</dbReference>
<evidence type="ECO:0000313" key="2">
    <source>
        <dbReference type="Proteomes" id="UP001172082"/>
    </source>
</evidence>
<gene>
    <name evidence="1" type="ORF">QQ008_29960</name>
</gene>
<dbReference type="Proteomes" id="UP001172082">
    <property type="component" value="Unassembled WGS sequence"/>
</dbReference>
<sequence length="117" mass="12838">MAVVTIYIKAQDTTSGMVLELSDSQGHHGINDITTDIDPGDTVIWQRTSNSHIDDLSDIFAKEGSQCLFVNGGPAKNMDGTWSGVVKQNVTGDEDYNIQYKVNGTTYLCDPKLRINK</sequence>
<keyword evidence="2" id="KW-1185">Reference proteome</keyword>
<organism evidence="1 2">
    <name type="scientific">Splendidivirga corallicola</name>
    <dbReference type="NCBI Taxonomy" id="3051826"/>
    <lineage>
        <taxon>Bacteria</taxon>
        <taxon>Pseudomonadati</taxon>
        <taxon>Bacteroidota</taxon>
        <taxon>Cytophagia</taxon>
        <taxon>Cytophagales</taxon>
        <taxon>Splendidivirgaceae</taxon>
        <taxon>Splendidivirga</taxon>
    </lineage>
</organism>
<accession>A0ABT8KXZ6</accession>